<protein>
    <submittedName>
        <fullName evidence="2">Uncharacterized protein</fullName>
    </submittedName>
</protein>
<dbReference type="AlphaFoldDB" id="F4XSZ6"/>
<feature type="transmembrane region" description="Helical" evidence="1">
    <location>
        <begin position="132"/>
        <end position="151"/>
    </location>
</feature>
<evidence type="ECO:0000256" key="1">
    <source>
        <dbReference type="SAM" id="Phobius"/>
    </source>
</evidence>
<proteinExistence type="predicted"/>
<name>F4XSZ6_9CYAN</name>
<sequence>MSSLSQLQSRKLGLIELISMGFDVYLKNLKPILLLFCTIYLPLLIILSALNPENINNPSGLFLAFFVVVSIIVNLASLIYYIALSLITENYIHGRDTSYQSAVQKIVSNLLPLVGLVLIFSINYFIRFMLLIIPGIVYTVNNQYYGLAFILRDQRGKDAFDYSRSSDAARSWGSPP</sequence>
<keyword evidence="3" id="KW-1185">Reference proteome</keyword>
<keyword evidence="1" id="KW-1133">Transmembrane helix</keyword>
<feature type="transmembrane region" description="Helical" evidence="1">
    <location>
        <begin position="62"/>
        <end position="86"/>
    </location>
</feature>
<gene>
    <name evidence="2" type="ORF">LYNGBM3L_26360</name>
</gene>
<evidence type="ECO:0000313" key="3">
    <source>
        <dbReference type="Proteomes" id="UP000003959"/>
    </source>
</evidence>
<accession>F4XSZ6</accession>
<dbReference type="EMBL" id="GL890926">
    <property type="protein sequence ID" value="EGJ32336.1"/>
    <property type="molecule type" value="Genomic_DNA"/>
</dbReference>
<feature type="transmembrane region" description="Helical" evidence="1">
    <location>
        <begin position="106"/>
        <end position="126"/>
    </location>
</feature>
<evidence type="ECO:0000313" key="2">
    <source>
        <dbReference type="EMBL" id="EGJ32336.1"/>
    </source>
</evidence>
<dbReference type="Proteomes" id="UP000003959">
    <property type="component" value="Unassembled WGS sequence"/>
</dbReference>
<reference evidence="2 3" key="1">
    <citation type="journal article" date="2011" name="Proc. Natl. Acad. Sci. U.S.A.">
        <title>Genomic insights into the physiology and ecology of the marine filamentous cyanobacterium Lyngbya majuscula.</title>
        <authorList>
            <person name="Jones A.C."/>
            <person name="Monroe E.A."/>
            <person name="Podell S."/>
            <person name="Hess W.R."/>
            <person name="Klages S."/>
            <person name="Esquenazi E."/>
            <person name="Niessen S."/>
            <person name="Hoover H."/>
            <person name="Rothmann M."/>
            <person name="Lasken R.S."/>
            <person name="Yates J.R.III."/>
            <person name="Reinhardt R."/>
            <person name="Kube M."/>
            <person name="Burkart M.D."/>
            <person name="Allen E.E."/>
            <person name="Dorrestein P.C."/>
            <person name="Gerwick W.H."/>
            <person name="Gerwick L."/>
        </authorList>
    </citation>
    <scope>NUCLEOTIDE SEQUENCE [LARGE SCALE GENOMIC DNA]</scope>
    <source>
        <strain evidence="2 3">3L</strain>
    </source>
</reference>
<keyword evidence="1" id="KW-0812">Transmembrane</keyword>
<keyword evidence="1" id="KW-0472">Membrane</keyword>
<organism evidence="2 3">
    <name type="scientific">Moorena producens 3L</name>
    <dbReference type="NCBI Taxonomy" id="489825"/>
    <lineage>
        <taxon>Bacteria</taxon>
        <taxon>Bacillati</taxon>
        <taxon>Cyanobacteriota</taxon>
        <taxon>Cyanophyceae</taxon>
        <taxon>Coleofasciculales</taxon>
        <taxon>Coleofasciculaceae</taxon>
        <taxon>Moorena</taxon>
    </lineage>
</organism>
<dbReference type="HOGENOM" id="CLU_1523489_0_0_3"/>
<feature type="transmembrane region" description="Helical" evidence="1">
    <location>
        <begin position="32"/>
        <end position="50"/>
    </location>
</feature>